<evidence type="ECO:0000256" key="5">
    <source>
        <dbReference type="ARBA" id="ARBA00023012"/>
    </source>
</evidence>
<organism evidence="8 9">
    <name type="scientific">Streptomyces machairae</name>
    <dbReference type="NCBI Taxonomy" id="3134109"/>
    <lineage>
        <taxon>Bacteria</taxon>
        <taxon>Bacillati</taxon>
        <taxon>Actinomycetota</taxon>
        <taxon>Actinomycetes</taxon>
        <taxon>Kitasatosporales</taxon>
        <taxon>Streptomycetaceae</taxon>
        <taxon>Streptomyces</taxon>
    </lineage>
</organism>
<dbReference type="GO" id="GO:0016301">
    <property type="term" value="F:kinase activity"/>
    <property type="evidence" value="ECO:0007669"/>
    <property type="project" value="UniProtKB-KW"/>
</dbReference>
<dbReference type="Gene3D" id="3.30.565.10">
    <property type="entry name" value="Histidine kinase-like ATPase, C-terminal domain"/>
    <property type="match status" value="1"/>
</dbReference>
<dbReference type="Pfam" id="PF02518">
    <property type="entry name" value="HATPase_c"/>
    <property type="match status" value="1"/>
</dbReference>
<dbReference type="PROSITE" id="PS50109">
    <property type="entry name" value="HIS_KIN"/>
    <property type="match status" value="1"/>
</dbReference>
<comment type="catalytic activity">
    <reaction evidence="1">
        <text>ATP + protein L-histidine = ADP + protein N-phospho-L-histidine.</text>
        <dbReference type="EC" id="2.7.13.3"/>
    </reaction>
</comment>
<dbReference type="InterPro" id="IPR003594">
    <property type="entry name" value="HATPase_dom"/>
</dbReference>
<dbReference type="EC" id="2.7.13.3" evidence="2"/>
<dbReference type="CDD" id="cd16922">
    <property type="entry name" value="HATPase_EvgS-ArcB-TorS-like"/>
    <property type="match status" value="1"/>
</dbReference>
<dbReference type="PRINTS" id="PR00344">
    <property type="entry name" value="BCTRLSENSOR"/>
</dbReference>
<evidence type="ECO:0000256" key="4">
    <source>
        <dbReference type="ARBA" id="ARBA00022777"/>
    </source>
</evidence>
<evidence type="ECO:0000259" key="7">
    <source>
        <dbReference type="PROSITE" id="PS50109"/>
    </source>
</evidence>
<evidence type="ECO:0000313" key="9">
    <source>
        <dbReference type="Proteomes" id="UP001376459"/>
    </source>
</evidence>
<dbReference type="EMBL" id="JBBKAK010000001">
    <property type="protein sequence ID" value="MEJ8667584.1"/>
    <property type="molecule type" value="Genomic_DNA"/>
</dbReference>
<evidence type="ECO:0000256" key="6">
    <source>
        <dbReference type="SAM" id="MobiDB-lite"/>
    </source>
</evidence>
<gene>
    <name evidence="8" type="ORF">WKI71_00510</name>
</gene>
<keyword evidence="9" id="KW-1185">Reference proteome</keyword>
<evidence type="ECO:0000313" key="8">
    <source>
        <dbReference type="EMBL" id="MEJ8667584.1"/>
    </source>
</evidence>
<dbReference type="Proteomes" id="UP001376459">
    <property type="component" value="Unassembled WGS sequence"/>
</dbReference>
<protein>
    <recommendedName>
        <fullName evidence="2">histidine kinase</fullName>
        <ecNumber evidence="2">2.7.13.3</ecNumber>
    </recommendedName>
</protein>
<feature type="compositionally biased region" description="Low complexity" evidence="6">
    <location>
        <begin position="218"/>
        <end position="228"/>
    </location>
</feature>
<feature type="domain" description="Histidine kinase" evidence="7">
    <location>
        <begin position="1"/>
        <end position="137"/>
    </location>
</feature>
<keyword evidence="3" id="KW-0808">Transferase</keyword>
<evidence type="ECO:0000256" key="1">
    <source>
        <dbReference type="ARBA" id="ARBA00000085"/>
    </source>
</evidence>
<evidence type="ECO:0000256" key="2">
    <source>
        <dbReference type="ARBA" id="ARBA00012438"/>
    </source>
</evidence>
<dbReference type="PANTHER" id="PTHR43047:SF72">
    <property type="entry name" value="OSMOSENSING HISTIDINE PROTEIN KINASE SLN1"/>
    <property type="match status" value="1"/>
</dbReference>
<evidence type="ECO:0000256" key="3">
    <source>
        <dbReference type="ARBA" id="ARBA00022679"/>
    </source>
</evidence>
<feature type="compositionally biased region" description="Pro residues" evidence="6">
    <location>
        <begin position="195"/>
        <end position="206"/>
    </location>
</feature>
<dbReference type="InterPro" id="IPR036890">
    <property type="entry name" value="HATPase_C_sf"/>
</dbReference>
<dbReference type="InterPro" id="IPR004358">
    <property type="entry name" value="Sig_transdc_His_kin-like_C"/>
</dbReference>
<feature type="region of interest" description="Disordered" evidence="6">
    <location>
        <begin position="136"/>
        <end position="228"/>
    </location>
</feature>
<sequence>MFRSAFEAAGLTLEVDCPPLAKPVSLDREMWEKIILNLLSNALKFTFTGGARVQVAAAGDRARLTVTDTGTGIPADELPRLFERFYRVRGARSRSHEGSGLGLVLVKDLVEAHGGTVGVDSRLGQGTSVTVDLPFAATHRPHPDRPAADAGSPGKPPGKAEAADPAAPRPMWTRRWAGWRPTPSPPRPPPRHAPRTPPRPTMPATPPGGWKPTAPAGPACWSSTTTPTCAPTSPSFWSPTTTYCSPPTAGPPWRWPWRSRWSWCSAT</sequence>
<keyword evidence="4 8" id="KW-0418">Kinase</keyword>
<name>A0ABU8UFB0_9ACTN</name>
<dbReference type="PANTHER" id="PTHR43047">
    <property type="entry name" value="TWO-COMPONENT HISTIDINE PROTEIN KINASE"/>
    <property type="match status" value="1"/>
</dbReference>
<accession>A0ABU8UFB0</accession>
<comment type="caution">
    <text evidence="8">The sequence shown here is derived from an EMBL/GenBank/DDBJ whole genome shotgun (WGS) entry which is preliminary data.</text>
</comment>
<proteinExistence type="predicted"/>
<keyword evidence="5" id="KW-0902">Two-component regulatory system</keyword>
<dbReference type="SUPFAM" id="SSF55874">
    <property type="entry name" value="ATPase domain of HSP90 chaperone/DNA topoisomerase II/histidine kinase"/>
    <property type="match status" value="1"/>
</dbReference>
<dbReference type="SMART" id="SM00387">
    <property type="entry name" value="HATPase_c"/>
    <property type="match status" value="1"/>
</dbReference>
<reference evidence="8 9" key="1">
    <citation type="submission" date="2024-03" db="EMBL/GenBank/DDBJ databases">
        <title>Novel Streptomyces species of biotechnological and ecological value are a feature of Machair soil.</title>
        <authorList>
            <person name="Prole J.R."/>
            <person name="Goodfellow M."/>
            <person name="Allenby N."/>
            <person name="Ward A.C."/>
        </authorList>
    </citation>
    <scope>NUCLEOTIDE SEQUENCE [LARGE SCALE GENOMIC DNA]</scope>
    <source>
        <strain evidence="8 9">MS1.AVA.1</strain>
    </source>
</reference>
<dbReference type="InterPro" id="IPR005467">
    <property type="entry name" value="His_kinase_dom"/>
</dbReference>